<feature type="domain" description="Neurotransmitter-gated ion-channel ligand-binding" evidence="1">
    <location>
        <begin position="33"/>
        <end position="71"/>
    </location>
</feature>
<proteinExistence type="predicted"/>
<dbReference type="Pfam" id="PF02931">
    <property type="entry name" value="Neur_chan_LBD"/>
    <property type="match status" value="1"/>
</dbReference>
<evidence type="ECO:0000259" key="1">
    <source>
        <dbReference type="Pfam" id="PF02931"/>
    </source>
</evidence>
<dbReference type="Gene3D" id="2.70.170.10">
    <property type="entry name" value="Neurotransmitter-gated ion-channel ligand-binding domain"/>
    <property type="match status" value="1"/>
</dbReference>
<dbReference type="SUPFAM" id="SSF63712">
    <property type="entry name" value="Nicotinic receptor ligand binding domain-like"/>
    <property type="match status" value="1"/>
</dbReference>
<keyword evidence="3" id="KW-1185">Reference proteome</keyword>
<sequence>MGDVLDLTLFNALSLLLPPLRVIYQDLERQRSNEMWVDKRISWNSSEYSNIKEMKRRKSQLDGKVWLPKILSHI</sequence>
<dbReference type="GO" id="GO:0005230">
    <property type="term" value="F:extracellular ligand-gated monoatomic ion channel activity"/>
    <property type="evidence" value="ECO:0007669"/>
    <property type="project" value="InterPro"/>
</dbReference>
<dbReference type="AlphaFoldDB" id="A0AAD5QFM0"/>
<dbReference type="EMBL" id="JAHQIW010000366">
    <property type="protein sequence ID" value="KAJ1347679.1"/>
    <property type="molecule type" value="Genomic_DNA"/>
</dbReference>
<gene>
    <name evidence="2" type="ORF">KIN20_002806</name>
</gene>
<organism evidence="2 3">
    <name type="scientific">Parelaphostrongylus tenuis</name>
    <name type="common">Meningeal worm</name>
    <dbReference type="NCBI Taxonomy" id="148309"/>
    <lineage>
        <taxon>Eukaryota</taxon>
        <taxon>Metazoa</taxon>
        <taxon>Ecdysozoa</taxon>
        <taxon>Nematoda</taxon>
        <taxon>Chromadorea</taxon>
        <taxon>Rhabditida</taxon>
        <taxon>Rhabditina</taxon>
        <taxon>Rhabditomorpha</taxon>
        <taxon>Strongyloidea</taxon>
        <taxon>Metastrongylidae</taxon>
        <taxon>Parelaphostrongylus</taxon>
    </lineage>
</organism>
<dbReference type="GO" id="GO:0016020">
    <property type="term" value="C:membrane"/>
    <property type="evidence" value="ECO:0007669"/>
    <property type="project" value="InterPro"/>
</dbReference>
<evidence type="ECO:0000313" key="3">
    <source>
        <dbReference type="Proteomes" id="UP001196413"/>
    </source>
</evidence>
<dbReference type="InterPro" id="IPR036734">
    <property type="entry name" value="Neur_chan_lig-bd_sf"/>
</dbReference>
<comment type="caution">
    <text evidence="2">The sequence shown here is derived from an EMBL/GenBank/DDBJ whole genome shotgun (WGS) entry which is preliminary data.</text>
</comment>
<dbReference type="Proteomes" id="UP001196413">
    <property type="component" value="Unassembled WGS sequence"/>
</dbReference>
<name>A0AAD5QFM0_PARTN</name>
<evidence type="ECO:0000313" key="2">
    <source>
        <dbReference type="EMBL" id="KAJ1347679.1"/>
    </source>
</evidence>
<dbReference type="InterPro" id="IPR006202">
    <property type="entry name" value="Neur_chan_lig-bd"/>
</dbReference>
<reference evidence="2" key="1">
    <citation type="submission" date="2021-06" db="EMBL/GenBank/DDBJ databases">
        <title>Parelaphostrongylus tenuis whole genome reference sequence.</title>
        <authorList>
            <person name="Garwood T.J."/>
            <person name="Larsen P.A."/>
            <person name="Fountain-Jones N.M."/>
            <person name="Garbe J.R."/>
            <person name="Macchietto M.G."/>
            <person name="Kania S.A."/>
            <person name="Gerhold R.W."/>
            <person name="Richards J.E."/>
            <person name="Wolf T.M."/>
        </authorList>
    </citation>
    <scope>NUCLEOTIDE SEQUENCE</scope>
    <source>
        <strain evidence="2">MNPRO001-30</strain>
        <tissue evidence="2">Meninges</tissue>
    </source>
</reference>
<accession>A0AAD5QFM0</accession>
<protein>
    <recommendedName>
        <fullName evidence="1">Neurotransmitter-gated ion-channel ligand-binding domain-containing protein</fullName>
    </recommendedName>
</protein>